<evidence type="ECO:0000256" key="1">
    <source>
        <dbReference type="SAM" id="SignalP"/>
    </source>
</evidence>
<sequence>MRLTTSLRAAVAALALLAGAAQAQLADPVRKDDEITGYRFQILTGDDSEVTRRIAEDLYKRLVPTFAGFRTELGQSRRMLYVAIGPAALRDAVARRCDCVIISAFTSSQVWRALTAKTPAARAGLITAVYAEPAPPDQLRLAALLYGRPVRVGAILGEDTTFLRPALEPEVEVQPFALGDDINHTLNRMTRSEVLLAMPDGDVYNPENVRNILLSTYRRKQGVIGFSADMVKVGALATTYSEIEDINTQVAEIAAAFVVTGNLPPPQFPRYFRTVVNEGVARSLDVRVTDGARRFSNLPARLTARQAAKP</sequence>
<proteinExistence type="predicted"/>
<gene>
    <name evidence="2" type="ORF">MasN3_05780</name>
</gene>
<name>A0ABN6T482_9BURK</name>
<dbReference type="Gene3D" id="3.40.50.2300">
    <property type="match status" value="1"/>
</dbReference>
<dbReference type="Proteomes" id="UP001163336">
    <property type="component" value="Chromosome"/>
</dbReference>
<evidence type="ECO:0000313" key="3">
    <source>
        <dbReference type="Proteomes" id="UP001163336"/>
    </source>
</evidence>
<reference evidence="2" key="1">
    <citation type="submission" date="2022-11" db="EMBL/GenBank/DDBJ databases">
        <title>Isolation and characterization of PLA-degrading bacterium Massilia sp. from Antarctic soil.</title>
        <authorList>
            <person name="Sato K."/>
            <person name="Gomez-Fuentes C."/>
            <person name="Ahmad S.A."/>
            <person name="Zulkharnain A."/>
        </authorList>
    </citation>
    <scope>NUCLEOTIDE SEQUENCE</scope>
    <source>
        <strain evidence="2">N-3</strain>
    </source>
</reference>
<protein>
    <submittedName>
        <fullName evidence="2">Uncharacterized protein</fullName>
    </submittedName>
</protein>
<feature type="chain" id="PRO_5047204010" evidence="1">
    <location>
        <begin position="24"/>
        <end position="310"/>
    </location>
</feature>
<dbReference type="RefSeq" id="WP_281912181.1">
    <property type="nucleotide sequence ID" value="NZ_AP026966.1"/>
</dbReference>
<evidence type="ECO:0000313" key="2">
    <source>
        <dbReference type="EMBL" id="BDT57084.1"/>
    </source>
</evidence>
<organism evidence="2 3">
    <name type="scientific">Massilia varians</name>
    <dbReference type="NCBI Taxonomy" id="457921"/>
    <lineage>
        <taxon>Bacteria</taxon>
        <taxon>Pseudomonadati</taxon>
        <taxon>Pseudomonadota</taxon>
        <taxon>Betaproteobacteria</taxon>
        <taxon>Burkholderiales</taxon>
        <taxon>Oxalobacteraceae</taxon>
        <taxon>Telluria group</taxon>
        <taxon>Massilia</taxon>
    </lineage>
</organism>
<feature type="signal peptide" evidence="1">
    <location>
        <begin position="1"/>
        <end position="23"/>
    </location>
</feature>
<accession>A0ABN6T482</accession>
<keyword evidence="1" id="KW-0732">Signal</keyword>
<dbReference type="EMBL" id="AP026966">
    <property type="protein sequence ID" value="BDT57084.1"/>
    <property type="molecule type" value="Genomic_DNA"/>
</dbReference>
<keyword evidence="3" id="KW-1185">Reference proteome</keyword>